<dbReference type="PANTHER" id="PTHR43065:SF42">
    <property type="entry name" value="TWO-COMPONENT SENSOR PPRA"/>
    <property type="match status" value="1"/>
</dbReference>
<dbReference type="InterPro" id="IPR036890">
    <property type="entry name" value="HATPase_C_sf"/>
</dbReference>
<dbReference type="PROSITE" id="PS50109">
    <property type="entry name" value="HIS_KIN"/>
    <property type="match status" value="1"/>
</dbReference>
<dbReference type="InterPro" id="IPR036097">
    <property type="entry name" value="HisK_dim/P_sf"/>
</dbReference>
<feature type="domain" description="PAS" evidence="7">
    <location>
        <begin position="180"/>
        <end position="229"/>
    </location>
</feature>
<dbReference type="SMART" id="SM00388">
    <property type="entry name" value="HisKA"/>
    <property type="match status" value="1"/>
</dbReference>
<dbReference type="SUPFAM" id="SSF52172">
    <property type="entry name" value="CheY-like"/>
    <property type="match status" value="1"/>
</dbReference>
<evidence type="ECO:0000256" key="2">
    <source>
        <dbReference type="ARBA" id="ARBA00012438"/>
    </source>
</evidence>
<dbReference type="SMART" id="SM00448">
    <property type="entry name" value="REC"/>
    <property type="match status" value="1"/>
</dbReference>
<dbReference type="SUPFAM" id="SSF55785">
    <property type="entry name" value="PYP-like sensor domain (PAS domain)"/>
    <property type="match status" value="3"/>
</dbReference>
<dbReference type="EC" id="2.7.13.3" evidence="2"/>
<keyword evidence="9" id="KW-1185">Reference proteome</keyword>
<dbReference type="InterPro" id="IPR004358">
    <property type="entry name" value="Sig_transdc_His_kin-like_C"/>
</dbReference>
<dbReference type="InterPro" id="IPR029016">
    <property type="entry name" value="GAF-like_dom_sf"/>
</dbReference>
<evidence type="ECO:0000259" key="6">
    <source>
        <dbReference type="PROSITE" id="PS50110"/>
    </source>
</evidence>
<dbReference type="PANTHER" id="PTHR43065">
    <property type="entry name" value="SENSOR HISTIDINE KINASE"/>
    <property type="match status" value="1"/>
</dbReference>
<dbReference type="PRINTS" id="PR00344">
    <property type="entry name" value="BCTRLSENSOR"/>
</dbReference>
<gene>
    <name evidence="8" type="ORF">DLJ53_14770</name>
</gene>
<evidence type="ECO:0000256" key="4">
    <source>
        <dbReference type="PROSITE-ProRule" id="PRU00169"/>
    </source>
</evidence>
<evidence type="ECO:0000313" key="8">
    <source>
        <dbReference type="EMBL" id="RAI00526.1"/>
    </source>
</evidence>
<feature type="domain" description="PAS" evidence="7">
    <location>
        <begin position="430"/>
        <end position="500"/>
    </location>
</feature>
<reference evidence="8 9" key="1">
    <citation type="submission" date="2018-05" db="EMBL/GenBank/DDBJ databases">
        <title>Acuticoccus sediminis sp. nov., isolated from deep-sea sediment of Indian Ocean.</title>
        <authorList>
            <person name="Liu X."/>
            <person name="Lai Q."/>
            <person name="Du Y."/>
            <person name="Sun F."/>
            <person name="Zhang X."/>
            <person name="Wang S."/>
            <person name="Shao Z."/>
        </authorList>
    </citation>
    <scope>NUCLEOTIDE SEQUENCE [LARGE SCALE GENOMIC DNA]</scope>
    <source>
        <strain evidence="8 9">PTG4-2</strain>
    </source>
</reference>
<dbReference type="InterPro" id="IPR003594">
    <property type="entry name" value="HATPase_dom"/>
</dbReference>
<dbReference type="Proteomes" id="UP000249590">
    <property type="component" value="Unassembled WGS sequence"/>
</dbReference>
<dbReference type="InterPro" id="IPR011006">
    <property type="entry name" value="CheY-like_superfamily"/>
</dbReference>
<feature type="domain" description="Response regulatory" evidence="6">
    <location>
        <begin position="817"/>
        <end position="929"/>
    </location>
</feature>
<feature type="domain" description="Histidine kinase" evidence="5">
    <location>
        <begin position="570"/>
        <end position="793"/>
    </location>
</feature>
<dbReference type="InterPro" id="IPR003661">
    <property type="entry name" value="HisK_dim/P_dom"/>
</dbReference>
<dbReference type="EMBL" id="QHHQ01000003">
    <property type="protein sequence ID" value="RAI00526.1"/>
    <property type="molecule type" value="Genomic_DNA"/>
</dbReference>
<comment type="caution">
    <text evidence="8">The sequence shown here is derived from an EMBL/GenBank/DDBJ whole genome shotgun (WGS) entry which is preliminary data.</text>
</comment>
<dbReference type="CDD" id="cd00130">
    <property type="entry name" value="PAS"/>
    <property type="match status" value="1"/>
</dbReference>
<dbReference type="InterPro" id="IPR013656">
    <property type="entry name" value="PAS_4"/>
</dbReference>
<dbReference type="SUPFAM" id="SSF55874">
    <property type="entry name" value="ATPase domain of HSP90 chaperone/DNA topoisomerase II/histidine kinase"/>
    <property type="match status" value="1"/>
</dbReference>
<evidence type="ECO:0000259" key="7">
    <source>
        <dbReference type="PROSITE" id="PS50112"/>
    </source>
</evidence>
<proteinExistence type="predicted"/>
<dbReference type="SUPFAM" id="SSF55781">
    <property type="entry name" value="GAF domain-like"/>
    <property type="match status" value="1"/>
</dbReference>
<dbReference type="PROSITE" id="PS50110">
    <property type="entry name" value="RESPONSE_REGULATORY"/>
    <property type="match status" value="1"/>
</dbReference>
<dbReference type="SUPFAM" id="SSF47384">
    <property type="entry name" value="Homodimeric domain of signal transducing histidine kinase"/>
    <property type="match status" value="1"/>
</dbReference>
<dbReference type="Pfam" id="PF08448">
    <property type="entry name" value="PAS_4"/>
    <property type="match status" value="1"/>
</dbReference>
<feature type="modified residue" description="4-aspartylphosphate" evidence="4">
    <location>
        <position position="868"/>
    </location>
</feature>
<dbReference type="Pfam" id="PF13426">
    <property type="entry name" value="PAS_9"/>
    <property type="match status" value="1"/>
</dbReference>
<dbReference type="Gene3D" id="3.30.450.20">
    <property type="entry name" value="PAS domain"/>
    <property type="match status" value="3"/>
</dbReference>
<dbReference type="CDD" id="cd00082">
    <property type="entry name" value="HisKA"/>
    <property type="match status" value="1"/>
</dbReference>
<dbReference type="Gene3D" id="3.30.565.10">
    <property type="entry name" value="Histidine kinase-like ATPase, C-terminal domain"/>
    <property type="match status" value="1"/>
</dbReference>
<dbReference type="Pfam" id="PF12860">
    <property type="entry name" value="PAS_7"/>
    <property type="match status" value="1"/>
</dbReference>
<dbReference type="SMART" id="SM00091">
    <property type="entry name" value="PAS"/>
    <property type="match status" value="3"/>
</dbReference>
<dbReference type="NCBIfam" id="TIGR00229">
    <property type="entry name" value="sensory_box"/>
    <property type="match status" value="2"/>
</dbReference>
<dbReference type="Gene3D" id="3.30.450.40">
    <property type="match status" value="1"/>
</dbReference>
<dbReference type="PROSITE" id="PS50112">
    <property type="entry name" value="PAS"/>
    <property type="match status" value="2"/>
</dbReference>
<dbReference type="Pfam" id="PF00072">
    <property type="entry name" value="Response_reg"/>
    <property type="match status" value="1"/>
</dbReference>
<dbReference type="InterPro" id="IPR000014">
    <property type="entry name" value="PAS"/>
</dbReference>
<sequence length="937" mass="99823">MRQTETTAMTDDEALREALLEINHLRAREAAALREANALLRGVQRMNTAPTPGRALVELLHSIAATMACDCVAVVHDRSGDAIFHPVVGGDLGRALARAGAQFTRTSRLVLDLALTTWWNASVGPYRSLALVPIVVSGEAAAIACFSMTPGSFTRGDIALLNRLSELAAQALSTHDLAERNALLAAVIDGAPIAVSIADTSRPGSPVIYVNDAHCRMTGTPRSDVIGKSCEAISQGLDGTPDRERLRAAIAARAIGRFETVSVRHDGTRFDSDLTVYPVALQGRRSYLVASQMDTTERRAAERERDQVRHRMIAALSEASEGFLILDADGTVVLANPSWRSLFAGAPCGWQEGRRFVDIWAERLLVSGVGHKEAASQAEARLAAMRSGRRDHEETLPDGRVVLLSETSFGGSQCVSVATDVTRLQASRRELALRAAAIEAAQDGIAIIDEGGRYLYMNSAHLDMFGYAAHEVIGHSWTGLYAEDVVDRLRQTVLPALARGGSWRGELIGRHKSGGPVEQEVSLTMLSGSGLVCLTRDIGMRKRQDAENMRLREQLNAAQRQEAIGVIAAGVAHDFNNVIAAISGSALLLAENEEIAERDRAHARRILKASERAGNLVGRLLDFGKRRACARRIDATAVLAEASDLIAASATGRIDVQLDLPDETVPIVIDGTDLLQVVLNFVINARDAIEGGRGSIAVELMAEADPGGFGDIIIGRLGAGPYAAVSVTDTGSGIARDRFRAIFDPYVSTKGKDGTGLGLAVVAELARDANGLIAMTSTLGEGTRFTLLLPRADAPRSRPCEREPAVPSTDLTLSGRLLLVVDDDPDAGETTAAMLERLGAEVAQCCDPEDALEAVRDDPGAWDALVTDYEMPKLDGHSLAASVHALRPDLPCVCVTGRRDVSVAGTPFAAVLTKPVGSTELAAAIVAAVMRKEKVLQ</sequence>
<accession>A0A8B2NLG4</accession>
<evidence type="ECO:0000256" key="1">
    <source>
        <dbReference type="ARBA" id="ARBA00000085"/>
    </source>
</evidence>
<dbReference type="InterPro" id="IPR001789">
    <property type="entry name" value="Sig_transdc_resp-reg_receiver"/>
</dbReference>
<evidence type="ECO:0000256" key="3">
    <source>
        <dbReference type="ARBA" id="ARBA00022553"/>
    </source>
</evidence>
<dbReference type="Pfam" id="PF02518">
    <property type="entry name" value="HATPase_c"/>
    <property type="match status" value="1"/>
</dbReference>
<comment type="catalytic activity">
    <reaction evidence="1">
        <text>ATP + protein L-histidine = ADP + protein N-phospho-L-histidine.</text>
        <dbReference type="EC" id="2.7.13.3"/>
    </reaction>
</comment>
<keyword evidence="3 4" id="KW-0597">Phosphoprotein</keyword>
<dbReference type="InterPro" id="IPR005467">
    <property type="entry name" value="His_kinase_dom"/>
</dbReference>
<dbReference type="InterPro" id="IPR035965">
    <property type="entry name" value="PAS-like_dom_sf"/>
</dbReference>
<organism evidence="8 9">
    <name type="scientific">Acuticoccus sediminis</name>
    <dbReference type="NCBI Taxonomy" id="2184697"/>
    <lineage>
        <taxon>Bacteria</taxon>
        <taxon>Pseudomonadati</taxon>
        <taxon>Pseudomonadota</taxon>
        <taxon>Alphaproteobacteria</taxon>
        <taxon>Hyphomicrobiales</taxon>
        <taxon>Amorphaceae</taxon>
        <taxon>Acuticoccus</taxon>
    </lineage>
</organism>
<evidence type="ECO:0000259" key="5">
    <source>
        <dbReference type="PROSITE" id="PS50109"/>
    </source>
</evidence>
<protein>
    <recommendedName>
        <fullName evidence="2">histidine kinase</fullName>
        <ecNumber evidence="2">2.7.13.3</ecNumber>
    </recommendedName>
</protein>
<dbReference type="AlphaFoldDB" id="A0A8B2NLG4"/>
<dbReference type="GO" id="GO:0000155">
    <property type="term" value="F:phosphorelay sensor kinase activity"/>
    <property type="evidence" value="ECO:0007669"/>
    <property type="project" value="InterPro"/>
</dbReference>
<dbReference type="Gene3D" id="1.10.287.130">
    <property type="match status" value="1"/>
</dbReference>
<dbReference type="Pfam" id="PF00512">
    <property type="entry name" value="HisKA"/>
    <property type="match status" value="1"/>
</dbReference>
<evidence type="ECO:0000313" key="9">
    <source>
        <dbReference type="Proteomes" id="UP000249590"/>
    </source>
</evidence>
<dbReference type="SMART" id="SM00387">
    <property type="entry name" value="HATPase_c"/>
    <property type="match status" value="1"/>
</dbReference>
<name>A0A8B2NLG4_9HYPH</name>
<dbReference type="Gene3D" id="3.40.50.2300">
    <property type="match status" value="1"/>
</dbReference>